<reference evidence="1" key="2">
    <citation type="submission" date="2022-06" db="UniProtKB">
        <authorList>
            <consortium name="EnsemblMetazoa"/>
        </authorList>
    </citation>
    <scope>IDENTIFICATION</scope>
    <source>
        <strain evidence="1">PS312</strain>
    </source>
</reference>
<organism evidence="1 2">
    <name type="scientific">Pristionchus pacificus</name>
    <name type="common">Parasitic nematode worm</name>
    <dbReference type="NCBI Taxonomy" id="54126"/>
    <lineage>
        <taxon>Eukaryota</taxon>
        <taxon>Metazoa</taxon>
        <taxon>Ecdysozoa</taxon>
        <taxon>Nematoda</taxon>
        <taxon>Chromadorea</taxon>
        <taxon>Rhabditida</taxon>
        <taxon>Rhabditina</taxon>
        <taxon>Diplogasteromorpha</taxon>
        <taxon>Diplogasteroidea</taxon>
        <taxon>Neodiplogasteridae</taxon>
        <taxon>Pristionchus</taxon>
    </lineage>
</organism>
<dbReference type="Proteomes" id="UP000005239">
    <property type="component" value="Unassembled WGS sequence"/>
</dbReference>
<proteinExistence type="predicted"/>
<name>A0A2A6BGW8_PRIPA</name>
<gene>
    <name evidence="1" type="primary">WBGene00284529</name>
</gene>
<accession>A0A2A6BGW8</accession>
<protein>
    <submittedName>
        <fullName evidence="1">Uncharacterized protein</fullName>
    </submittedName>
</protein>
<evidence type="ECO:0000313" key="2">
    <source>
        <dbReference type="Proteomes" id="UP000005239"/>
    </source>
</evidence>
<evidence type="ECO:0000313" key="1">
    <source>
        <dbReference type="EnsemblMetazoa" id="PPA46160.1"/>
    </source>
</evidence>
<dbReference type="EnsemblMetazoa" id="PPA46160.1">
    <property type="protein sequence ID" value="PPA46160.1"/>
    <property type="gene ID" value="WBGene00284529"/>
</dbReference>
<sequence length="63" mass="6945">MTSSVSLEEFEKLLPQSVSRVESVENSPAIEASAWVKNIVADAMPDSCECSCTHSMYLHKIDL</sequence>
<accession>A0A8R1V4W5</accession>
<keyword evidence="2" id="KW-1185">Reference proteome</keyword>
<reference evidence="2" key="1">
    <citation type="journal article" date="2008" name="Nat. Genet.">
        <title>The Pristionchus pacificus genome provides a unique perspective on nematode lifestyle and parasitism.</title>
        <authorList>
            <person name="Dieterich C."/>
            <person name="Clifton S.W."/>
            <person name="Schuster L.N."/>
            <person name="Chinwalla A."/>
            <person name="Delehaunty K."/>
            <person name="Dinkelacker I."/>
            <person name="Fulton L."/>
            <person name="Fulton R."/>
            <person name="Godfrey J."/>
            <person name="Minx P."/>
            <person name="Mitreva M."/>
            <person name="Roeseler W."/>
            <person name="Tian H."/>
            <person name="Witte H."/>
            <person name="Yang S.P."/>
            <person name="Wilson R.K."/>
            <person name="Sommer R.J."/>
        </authorList>
    </citation>
    <scope>NUCLEOTIDE SEQUENCE [LARGE SCALE GENOMIC DNA]</scope>
    <source>
        <strain evidence="2">PS312</strain>
    </source>
</reference>
<dbReference type="AlphaFoldDB" id="A0A2A6BGW8"/>